<evidence type="ECO:0000256" key="1">
    <source>
        <dbReference type="SAM" id="Phobius"/>
    </source>
</evidence>
<dbReference type="EMBL" id="MK804893">
    <property type="protein sequence ID" value="QDB73916.1"/>
    <property type="molecule type" value="Genomic_DNA"/>
</dbReference>
<name>A0A4Y5TZ34_9CAUD</name>
<dbReference type="Proteomes" id="UP000316128">
    <property type="component" value="Segment"/>
</dbReference>
<evidence type="ECO:0000313" key="2">
    <source>
        <dbReference type="EMBL" id="QDB73916.1"/>
    </source>
</evidence>
<protein>
    <submittedName>
        <fullName evidence="2">Uncharacterized protein</fullName>
    </submittedName>
</protein>
<keyword evidence="3" id="KW-1185">Reference proteome</keyword>
<sequence length="94" mass="11119">MIILNKLQQYLRNRRTRTNIRVMIEISRDYKTFIKVTQLQLTRSQFYNMTEQQRFNLLHDAIGGVEWGSIYDELGLALLFISLILILVFGVVII</sequence>
<evidence type="ECO:0000313" key="3">
    <source>
        <dbReference type="Proteomes" id="UP000316128"/>
    </source>
</evidence>
<keyword evidence="1" id="KW-0472">Membrane</keyword>
<keyword evidence="1" id="KW-0812">Transmembrane</keyword>
<feature type="transmembrane region" description="Helical" evidence="1">
    <location>
        <begin position="74"/>
        <end position="93"/>
    </location>
</feature>
<proteinExistence type="predicted"/>
<gene>
    <name evidence="2" type="ORF">2L372D_002</name>
</gene>
<keyword evidence="1" id="KW-1133">Transmembrane helix</keyword>
<organism evidence="2 3">
    <name type="scientific">Aeromonas phage 2L372D</name>
    <dbReference type="NCBI Taxonomy" id="2588097"/>
    <lineage>
        <taxon>Viruses</taxon>
        <taxon>Duplodnaviria</taxon>
        <taxon>Heunggongvirae</taxon>
        <taxon>Uroviricota</taxon>
        <taxon>Caudoviricetes</taxon>
        <taxon>Plateaulakevirus</taxon>
        <taxon>Plateaulakevirus pv2L372D</taxon>
    </lineage>
</organism>
<reference evidence="2 3" key="1">
    <citation type="submission" date="2019-04" db="EMBL/GenBank/DDBJ databases">
        <title>Nine Novel Phages from a Plateau Lake in Southwest China Provide Insights into Aeromonas Phage Diversity.</title>
        <authorList>
            <person name="Xiao W."/>
            <person name="Bai M."/>
            <person name="Wang Y."/>
            <person name="Cui X."/>
        </authorList>
    </citation>
    <scope>NUCLEOTIDE SEQUENCE [LARGE SCALE GENOMIC DNA]</scope>
</reference>
<accession>A0A4Y5TZ34</accession>